<gene>
    <name evidence="1" type="ORF">DGI_4052</name>
</gene>
<keyword evidence="2" id="KW-1185">Reference proteome</keyword>
<proteinExistence type="predicted"/>
<evidence type="ECO:0000313" key="2">
    <source>
        <dbReference type="Proteomes" id="UP000016587"/>
    </source>
</evidence>
<sequence>RGIQETLAWYNQQEEWVASVQSGAYLAFMQQWYGNRT</sequence>
<geneLocation type="plasmid" evidence="2"/>
<name>T2GGA0_MEGG1</name>
<accession>T2GGA0</accession>
<feature type="non-terminal residue" evidence="1">
    <location>
        <position position="1"/>
    </location>
</feature>
<protein>
    <submittedName>
        <fullName evidence="1">dTDP-glucose 4,6-dehydratase</fullName>
    </submittedName>
</protein>
<organism evidence="1 2">
    <name type="scientific">Megalodesulfovibrio gigas (strain ATCC 19364 / DSM 1382 / NCIMB 9332 / VKM B-1759)</name>
    <name type="common">Desulfovibrio gigas</name>
    <dbReference type="NCBI Taxonomy" id="1121448"/>
    <lineage>
        <taxon>Bacteria</taxon>
        <taxon>Pseudomonadati</taxon>
        <taxon>Thermodesulfobacteriota</taxon>
        <taxon>Desulfovibrionia</taxon>
        <taxon>Desulfovibrionales</taxon>
        <taxon>Desulfovibrionaceae</taxon>
        <taxon>Megalodesulfovibrio</taxon>
    </lineage>
</organism>
<dbReference type="KEGG" id="dgg:DGI_4052"/>
<evidence type="ECO:0000313" key="1">
    <source>
        <dbReference type="EMBL" id="AGW15264.1"/>
    </source>
</evidence>
<keyword evidence="1" id="KW-0614">Plasmid</keyword>
<dbReference type="EMBL" id="CP006586">
    <property type="protein sequence ID" value="AGW15264.1"/>
    <property type="molecule type" value="Genomic_DNA"/>
</dbReference>
<dbReference type="AlphaFoldDB" id="T2GGA0"/>
<dbReference type="HOGENOM" id="CLU_3352402_0_0_7"/>
<reference evidence="2" key="2">
    <citation type="submission" date="2013-07" db="EMBL/GenBank/DDBJ databases">
        <authorList>
            <person name="Morais-Silva F.O."/>
            <person name="Rezende A.M."/>
            <person name="Pimentel C."/>
            <person name="Resende D.M."/>
            <person name="Santos C.I."/>
            <person name="Clemente C."/>
            <person name="de Oliveira L.M."/>
            <person name="da Silva S.M."/>
            <person name="Costa D.A."/>
            <person name="Varela-Raposo A."/>
            <person name="Horacio E.C.A."/>
            <person name="Matos M."/>
            <person name="Flores O."/>
            <person name="Ruiz J.C."/>
            <person name="Rodrigues-Pousada C."/>
        </authorList>
    </citation>
    <scope>NUCLEOTIDE SEQUENCE [LARGE SCALE GENOMIC DNA]</scope>
    <source>
        <strain evidence="2">ATCC 19364 / DSM 1382 / NCIMB 9332 / VKM B-1759</strain>
        <plasmid evidence="2">Plasmid</plasmid>
    </source>
</reference>
<dbReference type="Proteomes" id="UP000016587">
    <property type="component" value="Plasmid unnamed"/>
</dbReference>
<reference evidence="1 2" key="1">
    <citation type="journal article" date="2013" name="J. Bacteriol.">
        <title>Roles of HynAB and Ech, the only two hydrogenases found in the model sulfate reducer Desulfovibrio gigas.</title>
        <authorList>
            <person name="Morais-Silva F.O."/>
            <person name="Santos C.I."/>
            <person name="Rodrigues R."/>
            <person name="Pereira I.A."/>
            <person name="Rodrigues-Pousada C."/>
        </authorList>
    </citation>
    <scope>NUCLEOTIDE SEQUENCE [LARGE SCALE GENOMIC DNA]</scope>
    <source>
        <strain evidence="2">ATCC 19364 / DSM 1382 / NCIMB 9332 / VKM B-1759</strain>
        <plasmid evidence="2">Plasmid</plasmid>
    </source>
</reference>